<dbReference type="EC" id="7.1.1.2" evidence="4 18"/>
<name>A0A3S8V1G8_9HYME</name>
<evidence type="ECO:0000256" key="11">
    <source>
        <dbReference type="ARBA" id="ARBA00022982"/>
    </source>
</evidence>
<keyword evidence="13 18" id="KW-0520">NAD</keyword>
<reference evidence="20" key="1">
    <citation type="journal article" date="2018" name="Mol. Phylogenet. Evol.">
        <title>Mitochondrial phylogenomics of the Hymenoptera.</title>
        <authorList>
            <person name="Tang P."/>
            <person name="Zhu J.C."/>
            <person name="Zheng B.Y."/>
            <person name="Wei S.J."/>
            <person name="Sharkey M."/>
            <person name="Chen X.X."/>
            <person name="Vogler A.P."/>
        </authorList>
    </citation>
    <scope>NUCLEOTIDE SEQUENCE</scope>
</reference>
<evidence type="ECO:0000259" key="19">
    <source>
        <dbReference type="Pfam" id="PF00361"/>
    </source>
</evidence>
<evidence type="ECO:0000256" key="2">
    <source>
        <dbReference type="ARBA" id="ARBA00004448"/>
    </source>
</evidence>
<keyword evidence="9 18" id="KW-0999">Mitochondrion inner membrane</keyword>
<dbReference type="Pfam" id="PF00361">
    <property type="entry name" value="Proton_antipo_M"/>
    <property type="match status" value="1"/>
</dbReference>
<keyword evidence="15 18" id="KW-0496">Mitochondrion</keyword>
<evidence type="ECO:0000256" key="16">
    <source>
        <dbReference type="ARBA" id="ARBA00023136"/>
    </source>
</evidence>
<proteinExistence type="inferred from homology"/>
<evidence type="ECO:0000256" key="8">
    <source>
        <dbReference type="ARBA" id="ARBA00022692"/>
    </source>
</evidence>
<evidence type="ECO:0000256" key="17">
    <source>
        <dbReference type="ARBA" id="ARBA00049551"/>
    </source>
</evidence>
<evidence type="ECO:0000313" key="20">
    <source>
        <dbReference type="EMBL" id="AZL93503.1"/>
    </source>
</evidence>
<comment type="function">
    <text evidence="1">Core subunit of the mitochondrial membrane respiratory chain NADH dehydrogenase (Complex I) that is believed to belong to the minimal assembly required for catalysis. Complex I functions in the transfer of electrons from NADH to the respiratory chain. The immediate electron acceptor for the enzyme is believed to be ubiquinone.</text>
</comment>
<evidence type="ECO:0000256" key="4">
    <source>
        <dbReference type="ARBA" id="ARBA00012944"/>
    </source>
</evidence>
<keyword evidence="12 18" id="KW-1133">Transmembrane helix</keyword>
<gene>
    <name evidence="20" type="primary">nad2</name>
</gene>
<evidence type="ECO:0000256" key="9">
    <source>
        <dbReference type="ARBA" id="ARBA00022792"/>
    </source>
</evidence>
<feature type="transmembrane region" description="Helical" evidence="18">
    <location>
        <begin position="314"/>
        <end position="338"/>
    </location>
</feature>
<dbReference type="GO" id="GO:0006120">
    <property type="term" value="P:mitochondrial electron transport, NADH to ubiquinone"/>
    <property type="evidence" value="ECO:0007669"/>
    <property type="project" value="InterPro"/>
</dbReference>
<comment type="function">
    <text evidence="18">Core subunit of the mitochondrial membrane respiratory chain NADH dehydrogenase (Complex I) which catalyzes electron transfer from NADH through the respiratory chain, using ubiquinone as an electron acceptor. Essential for the catalytic activity and assembly of complex I.</text>
</comment>
<dbReference type="InterPro" id="IPR003917">
    <property type="entry name" value="NADH_UbQ_OxRdtase_chain2"/>
</dbReference>
<feature type="domain" description="NADH:quinone oxidoreductase/Mrp antiporter transmembrane" evidence="19">
    <location>
        <begin position="25"/>
        <end position="287"/>
    </location>
</feature>
<dbReference type="PANTHER" id="PTHR46552">
    <property type="entry name" value="NADH-UBIQUINONE OXIDOREDUCTASE CHAIN 2"/>
    <property type="match status" value="1"/>
</dbReference>
<accession>A0A3S8V1G8</accession>
<evidence type="ECO:0000256" key="6">
    <source>
        <dbReference type="ARBA" id="ARBA00022448"/>
    </source>
</evidence>
<dbReference type="GO" id="GO:0005743">
    <property type="term" value="C:mitochondrial inner membrane"/>
    <property type="evidence" value="ECO:0007669"/>
    <property type="project" value="UniProtKB-SubCell"/>
</dbReference>
<evidence type="ECO:0000256" key="12">
    <source>
        <dbReference type="ARBA" id="ARBA00022989"/>
    </source>
</evidence>
<comment type="subcellular location">
    <subcellularLocation>
        <location evidence="2 18">Mitochondrion inner membrane</location>
        <topology evidence="2 18">Multi-pass membrane protein</topology>
    </subcellularLocation>
</comment>
<keyword evidence="11 18" id="KW-0249">Electron transport</keyword>
<feature type="transmembrane region" description="Helical" evidence="18">
    <location>
        <begin position="201"/>
        <end position="221"/>
    </location>
</feature>
<feature type="transmembrane region" description="Helical" evidence="18">
    <location>
        <begin position="29"/>
        <end position="48"/>
    </location>
</feature>
<dbReference type="AlphaFoldDB" id="A0A3S8V1G8"/>
<feature type="transmembrane region" description="Helical" evidence="18">
    <location>
        <begin position="176"/>
        <end position="195"/>
    </location>
</feature>
<dbReference type="EMBL" id="MG923516">
    <property type="protein sequence ID" value="AZL93503.1"/>
    <property type="molecule type" value="Genomic_DNA"/>
</dbReference>
<feature type="transmembrane region" description="Helical" evidence="18">
    <location>
        <begin position="5"/>
        <end position="23"/>
    </location>
</feature>
<dbReference type="InterPro" id="IPR001750">
    <property type="entry name" value="ND/Mrp_TM"/>
</dbReference>
<feature type="transmembrane region" description="Helical" evidence="18">
    <location>
        <begin position="241"/>
        <end position="264"/>
    </location>
</feature>
<feature type="transmembrane region" description="Helical" evidence="18">
    <location>
        <begin position="123"/>
        <end position="145"/>
    </location>
</feature>
<sequence>MFKNYYCYILIIPVFFMSMLMIFLSTSWFSLWLVMEINLILFISLIIFDKMIKFENLMMYYLVQSLNSYLYLLFSMLDMSTFSENMQNLIFIFLNFSMLMKMGFPPFIQWYIKLMNNLNWMNIFILSIIQKIIPLYILMSINYLINEYCYRLILLLLILSMFYSCVSSLSQINLKLIMSYSSVIQMSWIINLLYINEMMMIIYFLVYSLISLQMFFMFMYFDINNLNDLFNLKLTKTFNYLFLMFSIMSLGGLPPMSGFVMKWISIQSLFNLNSFFYLFFMILVSLISLFFYLRIIFPLYLFSSNSKKLNWKFINLNFTFPILFIIFSWFMYILLFYYEIL</sequence>
<dbReference type="GO" id="GO:0008137">
    <property type="term" value="F:NADH dehydrogenase (ubiquinone) activity"/>
    <property type="evidence" value="ECO:0007669"/>
    <property type="project" value="UniProtKB-EC"/>
</dbReference>
<evidence type="ECO:0000256" key="15">
    <source>
        <dbReference type="ARBA" id="ARBA00023128"/>
    </source>
</evidence>
<feature type="transmembrane region" description="Helical" evidence="18">
    <location>
        <begin position="89"/>
        <end position="111"/>
    </location>
</feature>
<evidence type="ECO:0000256" key="18">
    <source>
        <dbReference type="RuleBase" id="RU003403"/>
    </source>
</evidence>
<dbReference type="PRINTS" id="PR01436">
    <property type="entry name" value="NADHDHGNASE2"/>
</dbReference>
<evidence type="ECO:0000256" key="14">
    <source>
        <dbReference type="ARBA" id="ARBA00023075"/>
    </source>
</evidence>
<evidence type="ECO:0000256" key="1">
    <source>
        <dbReference type="ARBA" id="ARBA00003257"/>
    </source>
</evidence>
<keyword evidence="8 18" id="KW-0812">Transmembrane</keyword>
<geneLocation type="mitochondrion" evidence="20"/>
<protein>
    <recommendedName>
        <fullName evidence="5 18">NADH-ubiquinone oxidoreductase chain 2</fullName>
        <ecNumber evidence="4 18">7.1.1.2</ecNumber>
    </recommendedName>
</protein>
<evidence type="ECO:0000256" key="10">
    <source>
        <dbReference type="ARBA" id="ARBA00022967"/>
    </source>
</evidence>
<keyword evidence="6" id="KW-0813">Transport</keyword>
<feature type="transmembrane region" description="Helical" evidence="18">
    <location>
        <begin position="151"/>
        <end position="169"/>
    </location>
</feature>
<comment type="catalytic activity">
    <reaction evidence="17 18">
        <text>a ubiquinone + NADH + 5 H(+)(in) = a ubiquinol + NAD(+) + 4 H(+)(out)</text>
        <dbReference type="Rhea" id="RHEA:29091"/>
        <dbReference type="Rhea" id="RHEA-COMP:9565"/>
        <dbReference type="Rhea" id="RHEA-COMP:9566"/>
        <dbReference type="ChEBI" id="CHEBI:15378"/>
        <dbReference type="ChEBI" id="CHEBI:16389"/>
        <dbReference type="ChEBI" id="CHEBI:17976"/>
        <dbReference type="ChEBI" id="CHEBI:57540"/>
        <dbReference type="ChEBI" id="CHEBI:57945"/>
        <dbReference type="EC" id="7.1.1.2"/>
    </reaction>
</comment>
<evidence type="ECO:0000256" key="7">
    <source>
        <dbReference type="ARBA" id="ARBA00022660"/>
    </source>
</evidence>
<feature type="transmembrane region" description="Helical" evidence="18">
    <location>
        <begin position="276"/>
        <end position="302"/>
    </location>
</feature>
<keyword evidence="10 18" id="KW-1278">Translocase</keyword>
<organism evidence="20">
    <name type="scientific">Torymus sp. ZJUH_2016035</name>
    <dbReference type="NCBI Taxonomy" id="2491172"/>
    <lineage>
        <taxon>Eukaryota</taxon>
        <taxon>Metazoa</taxon>
        <taxon>Ecdysozoa</taxon>
        <taxon>Arthropoda</taxon>
        <taxon>Hexapoda</taxon>
        <taxon>Insecta</taxon>
        <taxon>Pterygota</taxon>
        <taxon>Neoptera</taxon>
        <taxon>Endopterygota</taxon>
        <taxon>Hymenoptera</taxon>
        <taxon>Apocrita</taxon>
        <taxon>Proctotrupomorpha</taxon>
        <taxon>Chalcidoidea</taxon>
        <taxon>Torymidae</taxon>
        <taxon>Toryminae</taxon>
        <taxon>Torymus</taxon>
    </lineage>
</organism>
<keyword evidence="16 18" id="KW-0472">Membrane</keyword>
<evidence type="ECO:0000256" key="13">
    <source>
        <dbReference type="ARBA" id="ARBA00023027"/>
    </source>
</evidence>
<dbReference type="PANTHER" id="PTHR46552:SF1">
    <property type="entry name" value="NADH-UBIQUINONE OXIDOREDUCTASE CHAIN 2"/>
    <property type="match status" value="1"/>
</dbReference>
<keyword evidence="7 18" id="KW-0679">Respiratory chain</keyword>
<dbReference type="InterPro" id="IPR050175">
    <property type="entry name" value="Complex_I_Subunit_2"/>
</dbReference>
<evidence type="ECO:0000256" key="3">
    <source>
        <dbReference type="ARBA" id="ARBA00007012"/>
    </source>
</evidence>
<evidence type="ECO:0000256" key="5">
    <source>
        <dbReference type="ARBA" id="ARBA00021008"/>
    </source>
</evidence>
<keyword evidence="14 18" id="KW-0830">Ubiquinone</keyword>
<comment type="similarity">
    <text evidence="3 18">Belongs to the complex I subunit 2 family.</text>
</comment>